<organism evidence="11 12">
    <name type="scientific">Lucilia cuprina</name>
    <name type="common">Green bottle fly</name>
    <name type="synonym">Australian sheep blowfly</name>
    <dbReference type="NCBI Taxonomy" id="7375"/>
    <lineage>
        <taxon>Eukaryota</taxon>
        <taxon>Metazoa</taxon>
        <taxon>Ecdysozoa</taxon>
        <taxon>Arthropoda</taxon>
        <taxon>Hexapoda</taxon>
        <taxon>Insecta</taxon>
        <taxon>Pterygota</taxon>
        <taxon>Neoptera</taxon>
        <taxon>Endopterygota</taxon>
        <taxon>Diptera</taxon>
        <taxon>Brachycera</taxon>
        <taxon>Muscomorpha</taxon>
        <taxon>Oestroidea</taxon>
        <taxon>Calliphoridae</taxon>
        <taxon>Luciliinae</taxon>
        <taxon>Lucilia</taxon>
    </lineage>
</organism>
<evidence type="ECO:0000256" key="1">
    <source>
        <dbReference type="ARBA" id="ARBA00004496"/>
    </source>
</evidence>
<evidence type="ECO:0000256" key="3">
    <source>
        <dbReference type="ARBA" id="ARBA00022723"/>
    </source>
</evidence>
<dbReference type="SMART" id="SM00184">
    <property type="entry name" value="RING"/>
    <property type="match status" value="1"/>
</dbReference>
<dbReference type="GO" id="GO:0031663">
    <property type="term" value="P:lipopolysaccharide-mediated signaling pathway"/>
    <property type="evidence" value="ECO:0007669"/>
    <property type="project" value="TreeGrafter"/>
</dbReference>
<keyword evidence="12" id="KW-1185">Reference proteome</keyword>
<dbReference type="PROSITE" id="PS00518">
    <property type="entry name" value="ZF_RING_1"/>
    <property type="match status" value="1"/>
</dbReference>
<dbReference type="STRING" id="7375.A0A0L0C3G6"/>
<dbReference type="InterPro" id="IPR002083">
    <property type="entry name" value="MATH/TRAF_dom"/>
</dbReference>
<comment type="caution">
    <text evidence="11">The sequence shown here is derived from an EMBL/GenBank/DDBJ whole genome shotgun (WGS) entry which is preliminary data.</text>
</comment>
<evidence type="ECO:0000256" key="7">
    <source>
        <dbReference type="SAM" id="Coils"/>
    </source>
</evidence>
<dbReference type="InterPro" id="IPR013083">
    <property type="entry name" value="Znf_RING/FYVE/PHD"/>
</dbReference>
<feature type="domain" description="MATH" evidence="10">
    <location>
        <begin position="284"/>
        <end position="427"/>
    </location>
</feature>
<evidence type="ECO:0000313" key="12">
    <source>
        <dbReference type="Proteomes" id="UP000037069"/>
    </source>
</evidence>
<dbReference type="GO" id="GO:0043122">
    <property type="term" value="P:regulation of canonical NF-kappaB signal transduction"/>
    <property type="evidence" value="ECO:0007669"/>
    <property type="project" value="TreeGrafter"/>
</dbReference>
<dbReference type="OMA" id="SCPYRRQ"/>
<dbReference type="FunFam" id="3.30.40.10:FF:000961">
    <property type="entry name" value="TNF-receptor-associated factor 2"/>
    <property type="match status" value="1"/>
</dbReference>
<proteinExistence type="predicted"/>
<feature type="domain" description="RING-type" evidence="9">
    <location>
        <begin position="60"/>
        <end position="99"/>
    </location>
</feature>
<evidence type="ECO:0000259" key="9">
    <source>
        <dbReference type="PROSITE" id="PS50089"/>
    </source>
</evidence>
<dbReference type="Proteomes" id="UP000037069">
    <property type="component" value="Unassembled WGS sequence"/>
</dbReference>
<evidence type="ECO:0000259" key="10">
    <source>
        <dbReference type="PROSITE" id="PS50144"/>
    </source>
</evidence>
<dbReference type="PANTHER" id="PTHR10131">
    <property type="entry name" value="TNF RECEPTOR ASSOCIATED FACTOR"/>
    <property type="match status" value="1"/>
</dbReference>
<dbReference type="PROSITE" id="PS50089">
    <property type="entry name" value="ZF_RING_2"/>
    <property type="match status" value="1"/>
</dbReference>
<dbReference type="PANTHER" id="PTHR10131:SF152">
    <property type="entry name" value="TNF RECEPTOR-ASSOCIATED FACTOR 6"/>
    <property type="match status" value="1"/>
</dbReference>
<evidence type="ECO:0000313" key="11">
    <source>
        <dbReference type="EMBL" id="KNC26801.1"/>
    </source>
</evidence>
<keyword evidence="4 6" id="KW-0863">Zinc-finger</keyword>
<evidence type="ECO:0000256" key="4">
    <source>
        <dbReference type="ARBA" id="ARBA00022771"/>
    </source>
</evidence>
<dbReference type="Gene3D" id="2.60.210.10">
    <property type="entry name" value="Apoptosis, Tumor Necrosis Factor Receptor Associated Protein 2, Chain A"/>
    <property type="match status" value="1"/>
</dbReference>
<dbReference type="AlphaFoldDB" id="A0A0L0C3G6"/>
<dbReference type="InterPro" id="IPR001841">
    <property type="entry name" value="Znf_RING"/>
</dbReference>
<accession>A0A0L0C3G6</accession>
<evidence type="ECO:0000256" key="6">
    <source>
        <dbReference type="PROSITE-ProRule" id="PRU00175"/>
    </source>
</evidence>
<dbReference type="InterPro" id="IPR008974">
    <property type="entry name" value="TRAF-like"/>
</dbReference>
<gene>
    <name evidence="11" type="ORF">FF38_06337</name>
</gene>
<dbReference type="SUPFAM" id="SSF57850">
    <property type="entry name" value="RING/U-box"/>
    <property type="match status" value="1"/>
</dbReference>
<dbReference type="GO" id="GO:0061630">
    <property type="term" value="F:ubiquitin protein ligase activity"/>
    <property type="evidence" value="ECO:0007669"/>
    <property type="project" value="TreeGrafter"/>
</dbReference>
<evidence type="ECO:0000256" key="2">
    <source>
        <dbReference type="ARBA" id="ARBA00022490"/>
    </source>
</evidence>
<name>A0A0L0C3G6_LUCCU</name>
<feature type="coiled-coil region" evidence="7">
    <location>
        <begin position="250"/>
        <end position="277"/>
    </location>
</feature>
<dbReference type="EMBL" id="JRES01000955">
    <property type="protein sequence ID" value="KNC26801.1"/>
    <property type="molecule type" value="Genomic_DNA"/>
</dbReference>
<dbReference type="InterPro" id="IPR049342">
    <property type="entry name" value="TRAF1-6_MATH_dom"/>
</dbReference>
<feature type="region of interest" description="Disordered" evidence="8">
    <location>
        <begin position="207"/>
        <end position="235"/>
    </location>
</feature>
<dbReference type="GO" id="GO:0005737">
    <property type="term" value="C:cytoplasm"/>
    <property type="evidence" value="ECO:0007669"/>
    <property type="project" value="UniProtKB-SubCell"/>
</dbReference>
<comment type="subcellular location">
    <subcellularLocation>
        <location evidence="1">Cytoplasm</location>
    </subcellularLocation>
</comment>
<dbReference type="Gene3D" id="3.30.40.10">
    <property type="entry name" value="Zinc/RING finger domain, C3HC4 (zinc finger)"/>
    <property type="match status" value="2"/>
</dbReference>
<keyword evidence="2" id="KW-0963">Cytoplasm</keyword>
<dbReference type="PROSITE" id="PS50144">
    <property type="entry name" value="MATH"/>
    <property type="match status" value="1"/>
</dbReference>
<dbReference type="SUPFAM" id="SSF49599">
    <property type="entry name" value="TRAF domain-like"/>
    <property type="match status" value="2"/>
</dbReference>
<dbReference type="GO" id="GO:0045087">
    <property type="term" value="P:innate immune response"/>
    <property type="evidence" value="ECO:0007669"/>
    <property type="project" value="TreeGrafter"/>
</dbReference>
<reference evidence="11 12" key="1">
    <citation type="journal article" date="2015" name="Nat. Commun.">
        <title>Lucilia cuprina genome unlocks parasitic fly biology to underpin future interventions.</title>
        <authorList>
            <person name="Anstead C.A."/>
            <person name="Korhonen P.K."/>
            <person name="Young N.D."/>
            <person name="Hall R.S."/>
            <person name="Jex A.R."/>
            <person name="Murali S.C."/>
            <person name="Hughes D.S."/>
            <person name="Lee S.F."/>
            <person name="Perry T."/>
            <person name="Stroehlein A.J."/>
            <person name="Ansell B.R."/>
            <person name="Breugelmans B."/>
            <person name="Hofmann A."/>
            <person name="Qu J."/>
            <person name="Dugan S."/>
            <person name="Lee S.L."/>
            <person name="Chao H."/>
            <person name="Dinh H."/>
            <person name="Han Y."/>
            <person name="Doddapaneni H.V."/>
            <person name="Worley K.C."/>
            <person name="Muzny D.M."/>
            <person name="Ioannidis P."/>
            <person name="Waterhouse R.M."/>
            <person name="Zdobnov E.M."/>
            <person name="James P.J."/>
            <person name="Bagnall N.H."/>
            <person name="Kotze A.C."/>
            <person name="Gibbs R.A."/>
            <person name="Richards S."/>
            <person name="Batterham P."/>
            <person name="Gasser R.B."/>
        </authorList>
    </citation>
    <scope>NUCLEOTIDE SEQUENCE [LARGE SCALE GENOMIC DNA]</scope>
    <source>
        <strain evidence="11 12">LS</strain>
        <tissue evidence="11">Full body</tissue>
    </source>
</reference>
<feature type="region of interest" description="Disordered" evidence="8">
    <location>
        <begin position="1"/>
        <end position="52"/>
    </location>
</feature>
<dbReference type="OrthoDB" id="6499288at2759"/>
<evidence type="ECO:0000256" key="5">
    <source>
        <dbReference type="ARBA" id="ARBA00022833"/>
    </source>
</evidence>
<evidence type="ECO:0000256" key="8">
    <source>
        <dbReference type="SAM" id="MobiDB-lite"/>
    </source>
</evidence>
<dbReference type="InterPro" id="IPR017907">
    <property type="entry name" value="Znf_RING_CS"/>
</dbReference>
<keyword evidence="7" id="KW-0175">Coiled coil</keyword>
<dbReference type="GO" id="GO:0008270">
    <property type="term" value="F:zinc ion binding"/>
    <property type="evidence" value="ECO:0007669"/>
    <property type="project" value="UniProtKB-KW"/>
</dbReference>
<sequence length="430" mass="49761">MQDGRQAAQQYQEQVLPERMAKMEVTQRPQPPQRLNLKNSLALSGTNSNDESEPEARYECAICMSWLKEPVLTTCGHRFCKTCLNNWLRKKNQLCPMDNQKLEVDKDVFPDNYTRREIQQIKLKCEHNKTGCTFIGSPLEMEQHKLECPYRCEEEPSEEKCPFASIKCDFVGRPETNALEMHLKEDMPHHLQLMLRSLQNTAIASWNPQKPARGQNGSGAGGALPPPPPQYANGDGISEEQLIQAMYQRIVVLEQRAFEQEVKIENLTKQLMETQQQVDARYSNGTIVWEIPSFQNLINHLRSNASHLKYSPECYTSPYGYKFCARLNIQPRNINFLSLHIHLMQSENDIHLEWPFIGRIKFCMVHPRDMKLSQHDTIMTKAEILAFHQPRERISGRGYGFVEYANIADIIKRGFCEDDRLLIKIQINLV</sequence>
<evidence type="ECO:0008006" key="13">
    <source>
        <dbReference type="Google" id="ProtNLM"/>
    </source>
</evidence>
<dbReference type="Pfam" id="PF21355">
    <property type="entry name" value="TRAF-mep_MATH"/>
    <property type="match status" value="1"/>
</dbReference>
<keyword evidence="5" id="KW-0862">Zinc</keyword>
<feature type="compositionally biased region" description="Polar residues" evidence="8">
    <location>
        <begin position="36"/>
        <end position="49"/>
    </location>
</feature>
<keyword evidence="3" id="KW-0479">Metal-binding</keyword>
<protein>
    <recommendedName>
        <fullName evidence="13">TNF receptor-associated factor 6</fullName>
    </recommendedName>
</protein>
<dbReference type="Pfam" id="PF13923">
    <property type="entry name" value="zf-C3HC4_2"/>
    <property type="match status" value="1"/>
</dbReference>